<dbReference type="PANTHER" id="PTHR21649">
    <property type="entry name" value="CHLOROPHYLL A/B BINDING PROTEIN"/>
    <property type="match status" value="1"/>
</dbReference>
<feature type="binding site" evidence="8">
    <location>
        <position position="209"/>
    </location>
    <ligand>
        <name>chlorophyll a</name>
        <dbReference type="ChEBI" id="CHEBI:58416"/>
        <label>1</label>
    </ligand>
</feature>
<comment type="subcellular location">
    <subcellularLocation>
        <location evidence="2">Plastid</location>
        <location evidence="2">Chloroplast</location>
    </subcellularLocation>
</comment>
<accession>A0ABD3M7Q9</accession>
<evidence type="ECO:0000256" key="7">
    <source>
        <dbReference type="ARBA" id="ARBA00023243"/>
    </source>
</evidence>
<feature type="binding site" evidence="8">
    <location>
        <position position="103"/>
    </location>
    <ligand>
        <name>chlorophyll a</name>
        <dbReference type="ChEBI" id="CHEBI:58416"/>
        <label>1</label>
    </ligand>
</feature>
<proteinExistence type="inferred from homology"/>
<keyword evidence="9" id="KW-0732">Signal</keyword>
<feature type="binding site" evidence="8">
    <location>
        <position position="212"/>
    </location>
    <ligand>
        <name>chlorophyll a</name>
        <dbReference type="ChEBI" id="CHEBI:58416"/>
        <label>1</label>
    </ligand>
</feature>
<name>A0ABD3M7Q9_9STRA</name>
<evidence type="ECO:0000313" key="10">
    <source>
        <dbReference type="EMBL" id="KAL3759978.1"/>
    </source>
</evidence>
<dbReference type="EMBL" id="JALLBG020000195">
    <property type="protein sequence ID" value="KAL3759978.1"/>
    <property type="molecule type" value="Genomic_DNA"/>
</dbReference>
<dbReference type="SUPFAM" id="SSF103511">
    <property type="entry name" value="Chlorophyll a-b binding protein"/>
    <property type="match status" value="1"/>
</dbReference>
<keyword evidence="11" id="KW-1185">Reference proteome</keyword>
<sequence length="259" mass="27654">MMKSLALAFAVLSASSSAFAPTPNAISAISPSSTLFMSEAPIDDVATTPLVTETRAVAPVMSQSLPFLPRPAYLDGTLAGDVGFDPFGFAKSESELMNYREAEVKHARLAMLAAAGWPLSEVFDKKIAAAMHMDPLLDGADRVPSLLNGGLGKISPAYWVGCIGAAALIDIIGTLRMKGDSINYLPGDFGLRLGYPSDEAGQKRMQLAEIKNGRLAMIAIFGFAIQEFVSKQGVIDETPLFFFPIVQTLHNYANSGYIQ</sequence>
<gene>
    <name evidence="10" type="ORF">ACHAWU_000601</name>
</gene>
<organism evidence="10 11">
    <name type="scientific">Discostella pseudostelligera</name>
    <dbReference type="NCBI Taxonomy" id="259834"/>
    <lineage>
        <taxon>Eukaryota</taxon>
        <taxon>Sar</taxon>
        <taxon>Stramenopiles</taxon>
        <taxon>Ochrophyta</taxon>
        <taxon>Bacillariophyta</taxon>
        <taxon>Coscinodiscophyceae</taxon>
        <taxon>Thalassiosirophycidae</taxon>
        <taxon>Stephanodiscales</taxon>
        <taxon>Stephanodiscaceae</taxon>
        <taxon>Discostella</taxon>
    </lineage>
</organism>
<evidence type="ECO:0000256" key="1">
    <source>
        <dbReference type="ARBA" id="ARBA00004022"/>
    </source>
</evidence>
<feature type="binding site" evidence="8">
    <location>
        <position position="226"/>
    </location>
    <ligand>
        <name>chlorophyll a</name>
        <dbReference type="ChEBI" id="CHEBI:58416"/>
        <label>1</label>
    </ligand>
</feature>
<dbReference type="Gene3D" id="1.10.3460.10">
    <property type="entry name" value="Chlorophyll a/b binding protein domain"/>
    <property type="match status" value="1"/>
</dbReference>
<evidence type="ECO:0000256" key="2">
    <source>
        <dbReference type="ARBA" id="ARBA00004229"/>
    </source>
</evidence>
<keyword evidence="6" id="KW-0934">Plastid</keyword>
<evidence type="ECO:0000256" key="9">
    <source>
        <dbReference type="SAM" id="SignalP"/>
    </source>
</evidence>
<feature type="signal peptide" evidence="9">
    <location>
        <begin position="1"/>
        <end position="18"/>
    </location>
</feature>
<dbReference type="InterPro" id="IPR001344">
    <property type="entry name" value="Chloro_AB-bd_pln"/>
</dbReference>
<keyword evidence="7" id="KW-0437">Light-harvesting polypeptide</keyword>
<feature type="chain" id="PRO_5044766056" evidence="9">
    <location>
        <begin position="19"/>
        <end position="259"/>
    </location>
</feature>
<dbReference type="GO" id="GO:0015979">
    <property type="term" value="P:photosynthesis"/>
    <property type="evidence" value="ECO:0007669"/>
    <property type="project" value="UniProtKB-KW"/>
</dbReference>
<evidence type="ECO:0000256" key="3">
    <source>
        <dbReference type="ARBA" id="ARBA00005933"/>
    </source>
</evidence>
<dbReference type="GO" id="GO:0009507">
    <property type="term" value="C:chloroplast"/>
    <property type="evidence" value="ECO:0007669"/>
    <property type="project" value="UniProtKB-SubCell"/>
</dbReference>
<protein>
    <submittedName>
        <fullName evidence="10">Uncharacterized protein</fullName>
    </submittedName>
</protein>
<evidence type="ECO:0000256" key="8">
    <source>
        <dbReference type="PIRSR" id="PIRSR601344-1"/>
    </source>
</evidence>
<dbReference type="InterPro" id="IPR022796">
    <property type="entry name" value="Chloroa_b-bind"/>
</dbReference>
<dbReference type="Pfam" id="PF00504">
    <property type="entry name" value="Chloroa_b-bind"/>
    <property type="match status" value="1"/>
</dbReference>
<keyword evidence="8" id="KW-0148">Chlorophyll</keyword>
<evidence type="ECO:0000313" key="11">
    <source>
        <dbReference type="Proteomes" id="UP001530293"/>
    </source>
</evidence>
<feature type="binding site" evidence="8">
    <location>
        <position position="146"/>
    </location>
    <ligand>
        <name>chlorophyll a</name>
        <dbReference type="ChEBI" id="CHEBI:58416"/>
        <label>1</label>
    </ligand>
</feature>
<comment type="function">
    <text evidence="1">The light-harvesting complex (LHC) functions as a light receptor, it captures and delivers excitation energy to photosystems with which it is closely associated. Energy is transferred from the carotenoid and chlorophyll C (or B) to chlorophyll A and the photosynthetic reaction centers where it is used to synthesize ATP and reducing power.</text>
</comment>
<evidence type="ECO:0000256" key="6">
    <source>
        <dbReference type="ARBA" id="ARBA00022640"/>
    </source>
</evidence>
<dbReference type="GO" id="GO:0030076">
    <property type="term" value="C:light-harvesting complex"/>
    <property type="evidence" value="ECO:0007669"/>
    <property type="project" value="UniProtKB-KW"/>
</dbReference>
<comment type="caution">
    <text evidence="10">The sequence shown here is derived from an EMBL/GenBank/DDBJ whole genome shotgun (WGS) entry which is preliminary data.</text>
</comment>
<keyword evidence="5" id="KW-0602">Photosynthesis</keyword>
<comment type="similarity">
    <text evidence="3">Belongs to the fucoxanthin chlorophyll protein family.</text>
</comment>
<dbReference type="AlphaFoldDB" id="A0ABD3M7Q9"/>
<keyword evidence="8" id="KW-0157">Chromophore</keyword>
<reference evidence="10 11" key="1">
    <citation type="submission" date="2024-10" db="EMBL/GenBank/DDBJ databases">
        <title>Updated reference genomes for cyclostephanoid diatoms.</title>
        <authorList>
            <person name="Roberts W.R."/>
            <person name="Alverson A.J."/>
        </authorList>
    </citation>
    <scope>NUCLEOTIDE SEQUENCE [LARGE SCALE GENOMIC DNA]</scope>
    <source>
        <strain evidence="10 11">AJA232-27</strain>
    </source>
</reference>
<evidence type="ECO:0000256" key="4">
    <source>
        <dbReference type="ARBA" id="ARBA00022528"/>
    </source>
</evidence>
<keyword evidence="4" id="KW-0150">Chloroplast</keyword>
<feature type="binding site" evidence="8">
    <location>
        <position position="106"/>
    </location>
    <ligand>
        <name>chlorophyll a</name>
        <dbReference type="ChEBI" id="CHEBI:58416"/>
        <label>1</label>
    </ligand>
</feature>
<evidence type="ECO:0000256" key="5">
    <source>
        <dbReference type="ARBA" id="ARBA00022531"/>
    </source>
</evidence>
<feature type="binding site" evidence="8">
    <location>
        <position position="214"/>
    </location>
    <ligand>
        <name>chlorophyll a</name>
        <dbReference type="ChEBI" id="CHEBI:58416"/>
        <label>1</label>
    </ligand>
</feature>
<dbReference type="Proteomes" id="UP001530293">
    <property type="component" value="Unassembled WGS sequence"/>
</dbReference>
<feature type="binding site" description="axial binding residue" evidence="8">
    <location>
        <position position="108"/>
    </location>
    <ligand>
        <name>chlorophyll b</name>
        <dbReference type="ChEBI" id="CHEBI:61721"/>
        <label>1</label>
    </ligand>
    <ligandPart>
        <name>Mg</name>
        <dbReference type="ChEBI" id="CHEBI:25107"/>
    </ligandPart>
</feature>